<dbReference type="EMBL" id="JAGDFM010000455">
    <property type="protein sequence ID" value="KAG7378075.1"/>
    <property type="molecule type" value="Genomic_DNA"/>
</dbReference>
<sequence>MTAIGREVQVDAFQPRRASPPQAFQVESARSLAQHNGLRSVRAPSGAICRQRTLGKEALARHLRERGRCRQHLLLIHRSDSGGSSAYFESVQVLLYVFTSK</sequence>
<accession>A0A8T1VAM6</accession>
<protein>
    <submittedName>
        <fullName evidence="2">Uncharacterized protein</fullName>
    </submittedName>
</protein>
<feature type="region of interest" description="Disordered" evidence="1">
    <location>
        <begin position="1"/>
        <end position="26"/>
    </location>
</feature>
<evidence type="ECO:0000256" key="1">
    <source>
        <dbReference type="SAM" id="MobiDB-lite"/>
    </source>
</evidence>
<gene>
    <name evidence="2" type="ORF">PHYPSEUDO_010572</name>
</gene>
<name>A0A8T1VAM6_9STRA</name>
<keyword evidence="3" id="KW-1185">Reference proteome</keyword>
<evidence type="ECO:0000313" key="2">
    <source>
        <dbReference type="EMBL" id="KAG7378075.1"/>
    </source>
</evidence>
<dbReference type="AlphaFoldDB" id="A0A8T1VAM6"/>
<proteinExistence type="predicted"/>
<dbReference type="Proteomes" id="UP000694044">
    <property type="component" value="Unassembled WGS sequence"/>
</dbReference>
<reference evidence="2" key="1">
    <citation type="submission" date="2021-02" db="EMBL/GenBank/DDBJ databases">
        <authorList>
            <person name="Palmer J.M."/>
        </authorList>
    </citation>
    <scope>NUCLEOTIDE SEQUENCE</scope>
    <source>
        <strain evidence="2">SCRP734</strain>
    </source>
</reference>
<organism evidence="2 3">
    <name type="scientific">Phytophthora pseudosyringae</name>
    <dbReference type="NCBI Taxonomy" id="221518"/>
    <lineage>
        <taxon>Eukaryota</taxon>
        <taxon>Sar</taxon>
        <taxon>Stramenopiles</taxon>
        <taxon>Oomycota</taxon>
        <taxon>Peronosporomycetes</taxon>
        <taxon>Peronosporales</taxon>
        <taxon>Peronosporaceae</taxon>
        <taxon>Phytophthora</taxon>
    </lineage>
</organism>
<comment type="caution">
    <text evidence="2">The sequence shown here is derived from an EMBL/GenBank/DDBJ whole genome shotgun (WGS) entry which is preliminary data.</text>
</comment>
<evidence type="ECO:0000313" key="3">
    <source>
        <dbReference type="Proteomes" id="UP000694044"/>
    </source>
</evidence>